<evidence type="ECO:0000313" key="2">
    <source>
        <dbReference type="EMBL" id="ESO10409.1"/>
    </source>
</evidence>
<dbReference type="Proteomes" id="UP000015101">
    <property type="component" value="Unassembled WGS sequence"/>
</dbReference>
<proteinExistence type="predicted"/>
<keyword evidence="1" id="KW-0472">Membrane</keyword>
<dbReference type="CTD" id="20209137"/>
<reference evidence="2 4" key="2">
    <citation type="journal article" date="2013" name="Nature">
        <title>Insights into bilaterian evolution from three spiralian genomes.</title>
        <authorList>
            <person name="Simakov O."/>
            <person name="Marletaz F."/>
            <person name="Cho S.J."/>
            <person name="Edsinger-Gonzales E."/>
            <person name="Havlak P."/>
            <person name="Hellsten U."/>
            <person name="Kuo D.H."/>
            <person name="Larsson T."/>
            <person name="Lv J."/>
            <person name="Arendt D."/>
            <person name="Savage R."/>
            <person name="Osoegawa K."/>
            <person name="de Jong P."/>
            <person name="Grimwood J."/>
            <person name="Chapman J.A."/>
            <person name="Shapiro H."/>
            <person name="Aerts A."/>
            <person name="Otillar R.P."/>
            <person name="Terry A.Y."/>
            <person name="Boore J.L."/>
            <person name="Grigoriev I.V."/>
            <person name="Lindberg D.R."/>
            <person name="Seaver E.C."/>
            <person name="Weisblat D.A."/>
            <person name="Putnam N.H."/>
            <person name="Rokhsar D.S."/>
        </authorList>
    </citation>
    <scope>NUCLEOTIDE SEQUENCE</scope>
</reference>
<keyword evidence="1" id="KW-1133">Transmembrane helix</keyword>
<sequence length="346" mass="39854">MVEVPCLTFYCVTTCFEYCLSVAHLLKTCNTTAYMLIHVPTKLLAKQRLRLLFCTATCLLLAGYILTFLRLESLLGLSESQQFYENVADYRHGVQFLCRETMARDRLWKHAAANVLIKRNWMTGDDMGFGRDILADKKQNFKPNDDALVRQKSSQRDENVPILRNKRANPSFLKSKNNFKNSENFLKAKDANDQNAAFNAMSSSSSNDNLFDKFQSLMEQICQEYTSMLATDDNAEIVTYQSNSNLSNVVNIEIEVKNMKNQADDRLQTADGQFDITSTKKVPASDMLDEDQVGYLKEIVKIFSQRRRDVIGDTDFHLKMKKKRLKPRLEIHRTPKSGYLNFFHIN</sequence>
<evidence type="ECO:0000313" key="3">
    <source>
        <dbReference type="EnsemblMetazoa" id="HelroP183630"/>
    </source>
</evidence>
<keyword evidence="4" id="KW-1185">Reference proteome</keyword>
<reference evidence="3" key="3">
    <citation type="submission" date="2015-06" db="UniProtKB">
        <authorList>
            <consortium name="EnsemblMetazoa"/>
        </authorList>
    </citation>
    <scope>IDENTIFICATION</scope>
</reference>
<evidence type="ECO:0000313" key="4">
    <source>
        <dbReference type="Proteomes" id="UP000015101"/>
    </source>
</evidence>
<dbReference type="AlphaFoldDB" id="T1FJY8"/>
<dbReference type="EMBL" id="KB095875">
    <property type="protein sequence ID" value="ESO10409.1"/>
    <property type="molecule type" value="Genomic_DNA"/>
</dbReference>
<accession>T1FJY8</accession>
<name>T1FJY8_HELRO</name>
<dbReference type="KEGG" id="hro:HELRODRAFT_183630"/>
<organism evidence="3 4">
    <name type="scientific">Helobdella robusta</name>
    <name type="common">Californian leech</name>
    <dbReference type="NCBI Taxonomy" id="6412"/>
    <lineage>
        <taxon>Eukaryota</taxon>
        <taxon>Metazoa</taxon>
        <taxon>Spiralia</taxon>
        <taxon>Lophotrochozoa</taxon>
        <taxon>Annelida</taxon>
        <taxon>Clitellata</taxon>
        <taxon>Hirudinea</taxon>
        <taxon>Rhynchobdellida</taxon>
        <taxon>Glossiphoniidae</taxon>
        <taxon>Helobdella</taxon>
    </lineage>
</organism>
<dbReference type="EnsemblMetazoa" id="HelroT183630">
    <property type="protein sequence ID" value="HelroP183630"/>
    <property type="gene ID" value="HelroG183630"/>
</dbReference>
<keyword evidence="1" id="KW-0812">Transmembrane</keyword>
<dbReference type="GeneID" id="20209137"/>
<evidence type="ECO:0000256" key="1">
    <source>
        <dbReference type="SAM" id="Phobius"/>
    </source>
</evidence>
<gene>
    <name evidence="3" type="primary">20209137</name>
    <name evidence="2" type="ORF">HELRODRAFT_183630</name>
</gene>
<feature type="transmembrane region" description="Helical" evidence="1">
    <location>
        <begin position="51"/>
        <end position="71"/>
    </location>
</feature>
<protein>
    <submittedName>
        <fullName evidence="2 3">Uncharacterized protein</fullName>
    </submittedName>
</protein>
<dbReference type="InParanoid" id="T1FJY8"/>
<dbReference type="EMBL" id="AMQM01008901">
    <property type="status" value="NOT_ANNOTATED_CDS"/>
    <property type="molecule type" value="Genomic_DNA"/>
</dbReference>
<reference evidence="4" key="1">
    <citation type="submission" date="2012-12" db="EMBL/GenBank/DDBJ databases">
        <authorList>
            <person name="Hellsten U."/>
            <person name="Grimwood J."/>
            <person name="Chapman J.A."/>
            <person name="Shapiro H."/>
            <person name="Aerts A."/>
            <person name="Otillar R.P."/>
            <person name="Terry A.Y."/>
            <person name="Boore J.L."/>
            <person name="Simakov O."/>
            <person name="Marletaz F."/>
            <person name="Cho S.-J."/>
            <person name="Edsinger-Gonzales E."/>
            <person name="Havlak P."/>
            <person name="Kuo D.-H."/>
            <person name="Larsson T."/>
            <person name="Lv J."/>
            <person name="Arendt D."/>
            <person name="Savage R."/>
            <person name="Osoegawa K."/>
            <person name="de Jong P."/>
            <person name="Lindberg D.R."/>
            <person name="Seaver E.C."/>
            <person name="Weisblat D.A."/>
            <person name="Putnam N.H."/>
            <person name="Grigoriev I.V."/>
            <person name="Rokhsar D.S."/>
        </authorList>
    </citation>
    <scope>NUCLEOTIDE SEQUENCE</scope>
</reference>
<dbReference type="HOGENOM" id="CLU_802342_0_0_1"/>
<dbReference type="RefSeq" id="XP_009011471.1">
    <property type="nucleotide sequence ID" value="XM_009013223.1"/>
</dbReference>